<sequence>MNEVECLIIEELQKQYVAIEKKNRRITIGNMHEKMSLVMKSWLGLSMEETFFGWKQVTKERFLQLCKDDSEENRNLRLLYESEAARFKYAEAQVREWKEHHCSDTMTYWTNKNTGNVSWDKPNVQMYLPSGWELPLEPLPKPSTRIYHSVNSGSTYDSSQGYDSSSLPFKTNEELFSTNYSKQCPENYEVSVYSINKCDDQTMHGCSPCCDQIEGKLDNIKVTEKFTSVNMKEIETNNVNKTIPRGLDEEFTLAASRILKQRKIELEKRSHSRKKQ</sequence>
<dbReference type="Gene3D" id="2.20.70.10">
    <property type="match status" value="1"/>
</dbReference>
<name>A0A7S0CBQ5_9STRA</name>
<feature type="domain" description="WW" evidence="1">
    <location>
        <begin position="97"/>
        <end position="124"/>
    </location>
</feature>
<dbReference type="InterPro" id="IPR001202">
    <property type="entry name" value="WW_dom"/>
</dbReference>
<protein>
    <recommendedName>
        <fullName evidence="1">WW domain-containing protein</fullName>
    </recommendedName>
</protein>
<dbReference type="EMBL" id="HBEL01031274">
    <property type="protein sequence ID" value="CAD8418475.1"/>
    <property type="molecule type" value="Transcribed_RNA"/>
</dbReference>
<dbReference type="AlphaFoldDB" id="A0A7S0CBQ5"/>
<gene>
    <name evidence="2" type="ORF">PINE0816_LOCUS14610</name>
</gene>
<accession>A0A7S0CBQ5</accession>
<reference evidence="2" key="1">
    <citation type="submission" date="2021-01" db="EMBL/GenBank/DDBJ databases">
        <authorList>
            <person name="Corre E."/>
            <person name="Pelletier E."/>
            <person name="Niang G."/>
            <person name="Scheremetjew M."/>
            <person name="Finn R."/>
            <person name="Kale V."/>
            <person name="Holt S."/>
            <person name="Cochrane G."/>
            <person name="Meng A."/>
            <person name="Brown T."/>
            <person name="Cohen L."/>
        </authorList>
    </citation>
    <scope>NUCLEOTIDE SEQUENCE</scope>
    <source>
        <strain evidence="2">CCAP1064/1</strain>
    </source>
</reference>
<evidence type="ECO:0000259" key="1">
    <source>
        <dbReference type="PROSITE" id="PS50020"/>
    </source>
</evidence>
<organism evidence="2">
    <name type="scientific">Proboscia inermis</name>
    <dbReference type="NCBI Taxonomy" id="420281"/>
    <lineage>
        <taxon>Eukaryota</taxon>
        <taxon>Sar</taxon>
        <taxon>Stramenopiles</taxon>
        <taxon>Ochrophyta</taxon>
        <taxon>Bacillariophyta</taxon>
        <taxon>Coscinodiscophyceae</taxon>
        <taxon>Rhizosoleniophycidae</taxon>
        <taxon>Rhizosoleniales</taxon>
        <taxon>Rhizosoleniaceae</taxon>
        <taxon>Proboscia</taxon>
    </lineage>
</organism>
<evidence type="ECO:0000313" key="2">
    <source>
        <dbReference type="EMBL" id="CAD8418475.1"/>
    </source>
</evidence>
<dbReference type="PROSITE" id="PS50020">
    <property type="entry name" value="WW_DOMAIN_2"/>
    <property type="match status" value="1"/>
</dbReference>
<proteinExistence type="predicted"/>